<accession>A0A841C532</accession>
<feature type="domain" description="ASCH" evidence="1">
    <location>
        <begin position="40"/>
        <end position="155"/>
    </location>
</feature>
<dbReference type="AlphaFoldDB" id="A0A841C532"/>
<proteinExistence type="predicted"/>
<dbReference type="Proteomes" id="UP000562464">
    <property type="component" value="Unassembled WGS sequence"/>
</dbReference>
<dbReference type="RefSeq" id="WP_183539494.1">
    <property type="nucleotide sequence ID" value="NZ_JACHHV010000010.1"/>
</dbReference>
<evidence type="ECO:0000259" key="1">
    <source>
        <dbReference type="SMART" id="SM01022"/>
    </source>
</evidence>
<organism evidence="2 3">
    <name type="scientific">Lactovum miscens</name>
    <dbReference type="NCBI Taxonomy" id="190387"/>
    <lineage>
        <taxon>Bacteria</taxon>
        <taxon>Bacillati</taxon>
        <taxon>Bacillota</taxon>
        <taxon>Bacilli</taxon>
        <taxon>Lactobacillales</taxon>
        <taxon>Streptococcaceae</taxon>
        <taxon>Lactovum</taxon>
    </lineage>
</organism>
<dbReference type="Pfam" id="PF04266">
    <property type="entry name" value="ASCH"/>
    <property type="match status" value="1"/>
</dbReference>
<comment type="caution">
    <text evidence="2">The sequence shown here is derived from an EMBL/GenBank/DDBJ whole genome shotgun (WGS) entry which is preliminary data.</text>
</comment>
<dbReference type="PANTHER" id="PTHR39203:SF1">
    <property type="entry name" value="CYTOPLASMIC PROTEIN"/>
    <property type="match status" value="1"/>
</dbReference>
<evidence type="ECO:0000313" key="2">
    <source>
        <dbReference type="EMBL" id="MBB5887913.1"/>
    </source>
</evidence>
<reference evidence="2 3" key="1">
    <citation type="submission" date="2020-08" db="EMBL/GenBank/DDBJ databases">
        <title>Genomic Encyclopedia of Type Strains, Phase IV (KMG-IV): sequencing the most valuable type-strain genomes for metagenomic binning, comparative biology and taxonomic classification.</title>
        <authorList>
            <person name="Goeker M."/>
        </authorList>
    </citation>
    <scope>NUCLEOTIDE SEQUENCE [LARGE SCALE GENOMIC DNA]</scope>
    <source>
        <strain evidence="2 3">DSM 14925</strain>
    </source>
</reference>
<sequence>MYDKLIKEHQLDLNKYRTAWAFMVGNPWENSSDARIQINPTMFEEADQLAKLVLDGTKTATASALSGYDEGEHIPEVDGKFDILLDGHGKPVCAITTTKVYLVKFDQVSSEHAFKEGEGDRSLLYWREVHENFFKEFGLFAHDMDIVCEEFEVIAKF</sequence>
<dbReference type="SMART" id="SM01022">
    <property type="entry name" value="ASCH"/>
    <property type="match status" value="1"/>
</dbReference>
<dbReference type="EMBL" id="JACHHV010000010">
    <property type="protein sequence ID" value="MBB5887913.1"/>
    <property type="molecule type" value="Genomic_DNA"/>
</dbReference>
<dbReference type="InterPro" id="IPR009326">
    <property type="entry name" value="DUF984"/>
</dbReference>
<dbReference type="SUPFAM" id="SSF88697">
    <property type="entry name" value="PUA domain-like"/>
    <property type="match status" value="1"/>
</dbReference>
<keyword evidence="3" id="KW-1185">Reference proteome</keyword>
<dbReference type="InterPro" id="IPR007374">
    <property type="entry name" value="ASCH_domain"/>
</dbReference>
<protein>
    <submittedName>
        <fullName evidence="2">Uncharacterized protein YhfF</fullName>
    </submittedName>
</protein>
<evidence type="ECO:0000313" key="3">
    <source>
        <dbReference type="Proteomes" id="UP000562464"/>
    </source>
</evidence>
<name>A0A841C532_9LACT</name>
<dbReference type="PANTHER" id="PTHR39203">
    <property type="entry name" value="CYTOPLASMIC PROTEIN-RELATED"/>
    <property type="match status" value="1"/>
</dbReference>
<dbReference type="Gene3D" id="3.10.400.10">
    <property type="entry name" value="Sulfate adenylyltransferase"/>
    <property type="match status" value="1"/>
</dbReference>
<dbReference type="CDD" id="cd06553">
    <property type="entry name" value="ASCH_Ef3133_like"/>
    <property type="match status" value="1"/>
</dbReference>
<dbReference type="InterPro" id="IPR015947">
    <property type="entry name" value="PUA-like_sf"/>
</dbReference>
<gene>
    <name evidence="2" type="ORF">HNQ37_000803</name>
</gene>